<dbReference type="RefSeq" id="WP_006599643.1">
    <property type="nucleotide sequence ID" value="NZ_GL622359.1"/>
</dbReference>
<evidence type="ECO:0000313" key="2">
    <source>
        <dbReference type="Proteomes" id="UP000004754"/>
    </source>
</evidence>
<dbReference type="eggNOG" id="COG0247">
    <property type="taxonomic scope" value="Bacteria"/>
</dbReference>
<protein>
    <submittedName>
        <fullName evidence="1">Uncharacterized protein</fullName>
    </submittedName>
</protein>
<dbReference type="Proteomes" id="UP000004754">
    <property type="component" value="Unassembled WGS sequence"/>
</dbReference>
<accession>E6MJN6</accession>
<evidence type="ECO:0000313" key="1">
    <source>
        <dbReference type="EMBL" id="EFV00772.1"/>
    </source>
</evidence>
<organism evidence="1 2">
    <name type="scientific">Pseudoramibacter alactolyticus ATCC 23263</name>
    <dbReference type="NCBI Taxonomy" id="887929"/>
    <lineage>
        <taxon>Bacteria</taxon>
        <taxon>Bacillati</taxon>
        <taxon>Bacillota</taxon>
        <taxon>Clostridia</taxon>
        <taxon>Eubacteriales</taxon>
        <taxon>Eubacteriaceae</taxon>
        <taxon>Pseudoramibacter</taxon>
    </lineage>
</organism>
<proteinExistence type="predicted"/>
<dbReference type="EMBL" id="AEQN01000028">
    <property type="protein sequence ID" value="EFV00772.1"/>
    <property type="molecule type" value="Genomic_DNA"/>
</dbReference>
<dbReference type="OrthoDB" id="5241828at2"/>
<sequence length="235" mass="26829">MKYYIASCVFTEKHPALSDKIQAYARRRGMLTVRCCVPGYKVHEFETRMHPAYRGNWQALPHCADFGPGDAVYSICHNCLNIIEETKSAVGVFSIWEAIAADPDFDFPDFHGRPAVLQDCWRSRKRPAEQEAIRSILGKMHVRWTEAPKAREQTDFCGNSLYRPQPPRNPRLAPAHYARDIAGKFEAHSPEEQRAIMQDYCKVFGNAKVVCYCHYCFEGLQNGGADGVHLAQWLF</sequence>
<comment type="caution">
    <text evidence="1">The sequence shown here is derived from an EMBL/GenBank/DDBJ whole genome shotgun (WGS) entry which is preliminary data.</text>
</comment>
<keyword evidence="2" id="KW-1185">Reference proteome</keyword>
<reference evidence="1 2" key="1">
    <citation type="submission" date="2010-12" db="EMBL/GenBank/DDBJ databases">
        <authorList>
            <person name="Muzny D."/>
            <person name="Qin X."/>
            <person name="Deng J."/>
            <person name="Jiang H."/>
            <person name="Liu Y."/>
            <person name="Qu J."/>
            <person name="Song X.-Z."/>
            <person name="Zhang L."/>
            <person name="Thornton R."/>
            <person name="Coyle M."/>
            <person name="Francisco L."/>
            <person name="Jackson L."/>
            <person name="Javaid M."/>
            <person name="Korchina V."/>
            <person name="Kovar C."/>
            <person name="Mata R."/>
            <person name="Mathew T."/>
            <person name="Ngo R."/>
            <person name="Nguyen L."/>
            <person name="Nguyen N."/>
            <person name="Okwuonu G."/>
            <person name="Ongeri F."/>
            <person name="Pham C."/>
            <person name="Simmons D."/>
            <person name="Wilczek-Boney K."/>
            <person name="Hale W."/>
            <person name="Jakkamsetti A."/>
            <person name="Pham P."/>
            <person name="Ruth R."/>
            <person name="San Lucas F."/>
            <person name="Warren J."/>
            <person name="Zhang J."/>
            <person name="Zhao Z."/>
            <person name="Zhou C."/>
            <person name="Zhu D."/>
            <person name="Lee S."/>
            <person name="Bess C."/>
            <person name="Blankenburg K."/>
            <person name="Forbes L."/>
            <person name="Fu Q."/>
            <person name="Gubbala S."/>
            <person name="Hirani K."/>
            <person name="Jayaseelan J.C."/>
            <person name="Lara F."/>
            <person name="Munidasa M."/>
            <person name="Palculict T."/>
            <person name="Patil S."/>
            <person name="Pu L.-L."/>
            <person name="Saada N."/>
            <person name="Tang L."/>
            <person name="Weissenberger G."/>
            <person name="Zhu Y."/>
            <person name="Hemphill L."/>
            <person name="Shang Y."/>
            <person name="Youmans B."/>
            <person name="Ayvaz T."/>
            <person name="Ross M."/>
            <person name="Santibanez J."/>
            <person name="Aqrawi P."/>
            <person name="Gross S."/>
            <person name="Joshi V."/>
            <person name="Fowler G."/>
            <person name="Nazareth L."/>
            <person name="Reid J."/>
            <person name="Worley K."/>
            <person name="Petrosino J."/>
            <person name="Highlander S."/>
            <person name="Gibbs R."/>
        </authorList>
    </citation>
    <scope>NUCLEOTIDE SEQUENCE [LARGE SCALE GENOMIC DNA]</scope>
    <source>
        <strain evidence="1 2">ATCC 23263</strain>
    </source>
</reference>
<gene>
    <name evidence="1" type="ORF">HMP0721_2221</name>
</gene>
<name>E6MJN6_9FIRM</name>
<dbReference type="HOGENOM" id="CLU_1276630_0_0_9"/>
<dbReference type="AlphaFoldDB" id="E6MJN6"/>
<dbReference type="STRING" id="887929.HMP0721_2221"/>